<dbReference type="FunFam" id="1.10.3810.10:FF:000001">
    <property type="entry name" value="Penicillin-binding protein 1A"/>
    <property type="match status" value="1"/>
</dbReference>
<dbReference type="SUPFAM" id="SSF56601">
    <property type="entry name" value="beta-lactamase/transpeptidase-like"/>
    <property type="match status" value="1"/>
</dbReference>
<accession>A0A5R9EHP1</accession>
<evidence type="ECO:0000256" key="15">
    <source>
        <dbReference type="ARBA" id="ARBA00023316"/>
    </source>
</evidence>
<dbReference type="PANTHER" id="PTHR32282">
    <property type="entry name" value="BINDING PROTEIN TRANSPEPTIDASE, PUTATIVE-RELATED"/>
    <property type="match status" value="1"/>
</dbReference>
<evidence type="ECO:0000256" key="6">
    <source>
        <dbReference type="ARBA" id="ARBA00022676"/>
    </source>
</evidence>
<feature type="domain" description="Glycosyl transferase family 51" evidence="20">
    <location>
        <begin position="83"/>
        <end position="252"/>
    </location>
</feature>
<dbReference type="GO" id="GO:0030288">
    <property type="term" value="C:outer membrane-bounded periplasmic space"/>
    <property type="evidence" value="ECO:0007669"/>
    <property type="project" value="TreeGrafter"/>
</dbReference>
<dbReference type="SUPFAM" id="SSF53955">
    <property type="entry name" value="Lysozyme-like"/>
    <property type="match status" value="1"/>
</dbReference>
<dbReference type="GO" id="GO:0006508">
    <property type="term" value="P:proteolysis"/>
    <property type="evidence" value="ECO:0007669"/>
    <property type="project" value="UniProtKB-KW"/>
</dbReference>
<dbReference type="GO" id="GO:0071555">
    <property type="term" value="P:cell wall organization"/>
    <property type="evidence" value="ECO:0007669"/>
    <property type="project" value="UniProtKB-KW"/>
</dbReference>
<evidence type="ECO:0000256" key="4">
    <source>
        <dbReference type="ARBA" id="ARBA00022645"/>
    </source>
</evidence>
<organism evidence="21 22">
    <name type="scientific">Ruoffia tabacinasalis</name>
    <dbReference type="NCBI Taxonomy" id="87458"/>
    <lineage>
        <taxon>Bacteria</taxon>
        <taxon>Bacillati</taxon>
        <taxon>Bacillota</taxon>
        <taxon>Bacilli</taxon>
        <taxon>Lactobacillales</taxon>
        <taxon>Aerococcaceae</taxon>
        <taxon>Ruoffia</taxon>
    </lineage>
</organism>
<evidence type="ECO:0000256" key="5">
    <source>
        <dbReference type="ARBA" id="ARBA00022670"/>
    </source>
</evidence>
<dbReference type="Pfam" id="PF00905">
    <property type="entry name" value="Transpeptidase"/>
    <property type="match status" value="1"/>
</dbReference>
<dbReference type="GO" id="GO:0009002">
    <property type="term" value="F:serine-type D-Ala-D-Ala carboxypeptidase activity"/>
    <property type="evidence" value="ECO:0007669"/>
    <property type="project" value="UniProtKB-EC"/>
</dbReference>
<keyword evidence="4" id="KW-0121">Carboxypeptidase</keyword>
<protein>
    <submittedName>
        <fullName evidence="21">PBP1A family penicillin-binding protein</fullName>
    </submittedName>
</protein>
<dbReference type="NCBIfam" id="TIGR02074">
    <property type="entry name" value="PBP_1a_fam"/>
    <property type="match status" value="1"/>
</dbReference>
<evidence type="ECO:0000256" key="3">
    <source>
        <dbReference type="ARBA" id="ARBA00022475"/>
    </source>
</evidence>
<keyword evidence="12 18" id="KW-1133">Transmembrane helix</keyword>
<dbReference type="GO" id="GO:0009252">
    <property type="term" value="P:peptidoglycan biosynthetic process"/>
    <property type="evidence" value="ECO:0007669"/>
    <property type="project" value="UniProtKB-KW"/>
</dbReference>
<dbReference type="Proteomes" id="UP000306420">
    <property type="component" value="Unassembled WGS sequence"/>
</dbReference>
<dbReference type="InterPro" id="IPR001264">
    <property type="entry name" value="Glyco_trans_51"/>
</dbReference>
<dbReference type="PANTHER" id="PTHR32282:SF32">
    <property type="entry name" value="PENICILLIN-BINDING PROTEIN 2A"/>
    <property type="match status" value="1"/>
</dbReference>
<sequence>MEENNNQPTKPTRKSNATWDKVKSMWKYYRGWKWLIFIGLTFALLLSSYSVLIAKTTSVATLQEGLMSQTTIYAYDDTSAGTLMAQKGTYVPLEQISPQMRETLVAVEDKRFYEHNGFDTIGIGRAFVRLLINRDTSGGGGSTITQQLVKNAFLTLDQTFQRKIKELFLSIEVEKHYTKDQILEMYLNNSYYGNGVWGIEDASQKYFGHPASQLNYNESMVLTGTLKGPSIFNPIDDYEAAIERRNVVAQLMASDNVITQEDADAIMAEGIYLYDNYYVEDSYTYPYYFDGVINEVVEVTDIPEDDLLSKGYKIYTNLNPAYQNAIDRSYDNTWIFPDDRTGEPLVQSASVVIDPNTGGIMAVYGGRGDYVYRGFNRATDMYRLPGSTLKPMAVYVPALENGYNMHSIVPDVVEGHGANDYAPNNYNNYTEPGGETELYYALAQSKNTTAVHLMDDIGISESVRKLRQFGINVPKENQDLSLALGVINPGLSPLQIANAYSAFANEGIRYESSFIRRIEDASGRVVYNNESPTKHMVMTSNVAADMTSMMLDTYGGYGTGYGSGPDYGMLAGKTGSTEVAEGNMDTRDRWMVGYTPDFVVVSWSGLDEVDVEGQPSLDELMPTGMGALFNLQTTALMNQSPQTPFDVTYASQTQESTNIVENANNWQEQATYFLNDAGEFITEHGGNLLNEIGRIGSNVVEEVSGWIN</sequence>
<dbReference type="InterPro" id="IPR012338">
    <property type="entry name" value="Beta-lactam/transpept-like"/>
</dbReference>
<comment type="caution">
    <text evidence="21">The sequence shown here is derived from an EMBL/GenBank/DDBJ whole genome shotgun (WGS) entry which is preliminary data.</text>
</comment>
<comment type="catalytic activity">
    <reaction evidence="16">
        <text>Preferential cleavage: (Ac)2-L-Lys-D-Ala-|-D-Ala. Also transpeptidation of peptidyl-alanyl moieties that are N-acyl substituents of D-alanine.</text>
        <dbReference type="EC" id="3.4.16.4"/>
    </reaction>
</comment>
<keyword evidence="8 18" id="KW-0812">Transmembrane</keyword>
<dbReference type="Pfam" id="PF00912">
    <property type="entry name" value="Transgly"/>
    <property type="match status" value="1"/>
</dbReference>
<evidence type="ECO:0000256" key="10">
    <source>
        <dbReference type="ARBA" id="ARBA00022960"/>
    </source>
</evidence>
<dbReference type="AlphaFoldDB" id="A0A5R9EHP1"/>
<dbReference type="EMBL" id="VBSP01000007">
    <property type="protein sequence ID" value="TLQ48813.1"/>
    <property type="molecule type" value="Genomic_DNA"/>
</dbReference>
<evidence type="ECO:0000256" key="9">
    <source>
        <dbReference type="ARBA" id="ARBA00022801"/>
    </source>
</evidence>
<evidence type="ECO:0000259" key="20">
    <source>
        <dbReference type="Pfam" id="PF00912"/>
    </source>
</evidence>
<dbReference type="GO" id="GO:0008658">
    <property type="term" value="F:penicillin binding"/>
    <property type="evidence" value="ECO:0007669"/>
    <property type="project" value="InterPro"/>
</dbReference>
<dbReference type="InterPro" id="IPR001460">
    <property type="entry name" value="PCN-bd_Tpept"/>
</dbReference>
<dbReference type="RefSeq" id="WP_138403979.1">
    <property type="nucleotide sequence ID" value="NZ_VBSP01000007.1"/>
</dbReference>
<dbReference type="InterPro" id="IPR023346">
    <property type="entry name" value="Lysozyme-like_dom_sf"/>
</dbReference>
<evidence type="ECO:0000256" key="1">
    <source>
        <dbReference type="ARBA" id="ARBA00007090"/>
    </source>
</evidence>
<evidence type="ECO:0000256" key="14">
    <source>
        <dbReference type="ARBA" id="ARBA00023268"/>
    </source>
</evidence>
<evidence type="ECO:0000256" key="2">
    <source>
        <dbReference type="ARBA" id="ARBA00007739"/>
    </source>
</evidence>
<name>A0A5R9EHP1_9LACT</name>
<evidence type="ECO:0000256" key="7">
    <source>
        <dbReference type="ARBA" id="ARBA00022679"/>
    </source>
</evidence>
<keyword evidence="9" id="KW-0378">Hydrolase</keyword>
<evidence type="ECO:0000256" key="16">
    <source>
        <dbReference type="ARBA" id="ARBA00034000"/>
    </source>
</evidence>
<keyword evidence="13 18" id="KW-0472">Membrane</keyword>
<comment type="similarity">
    <text evidence="2">In the N-terminal section; belongs to the glycosyltransferase 51 family.</text>
</comment>
<proteinExistence type="inferred from homology"/>
<gene>
    <name evidence="21" type="ORF">FEZ33_03320</name>
</gene>
<dbReference type="InterPro" id="IPR036950">
    <property type="entry name" value="PBP_transglycosylase"/>
</dbReference>
<comment type="similarity">
    <text evidence="1">In the C-terminal section; belongs to the transpeptidase family.</text>
</comment>
<evidence type="ECO:0000259" key="19">
    <source>
        <dbReference type="Pfam" id="PF00905"/>
    </source>
</evidence>
<evidence type="ECO:0000256" key="11">
    <source>
        <dbReference type="ARBA" id="ARBA00022984"/>
    </source>
</evidence>
<keyword evidence="14" id="KW-0511">Multifunctional enzyme</keyword>
<dbReference type="GO" id="GO:0008360">
    <property type="term" value="P:regulation of cell shape"/>
    <property type="evidence" value="ECO:0007669"/>
    <property type="project" value="UniProtKB-KW"/>
</dbReference>
<comment type="catalytic activity">
    <reaction evidence="17">
        <text>[GlcNAc-(1-&gt;4)-Mur2Ac(oyl-L-Ala-gamma-D-Glu-L-Lys-D-Ala-D-Ala)](n)-di-trans,octa-cis-undecaprenyl diphosphate + beta-D-GlcNAc-(1-&gt;4)-Mur2Ac(oyl-L-Ala-gamma-D-Glu-L-Lys-D-Ala-D-Ala)-di-trans,octa-cis-undecaprenyl diphosphate = [GlcNAc-(1-&gt;4)-Mur2Ac(oyl-L-Ala-gamma-D-Glu-L-Lys-D-Ala-D-Ala)](n+1)-di-trans,octa-cis-undecaprenyl diphosphate + di-trans,octa-cis-undecaprenyl diphosphate + H(+)</text>
        <dbReference type="Rhea" id="RHEA:23708"/>
        <dbReference type="Rhea" id="RHEA-COMP:9602"/>
        <dbReference type="Rhea" id="RHEA-COMP:9603"/>
        <dbReference type="ChEBI" id="CHEBI:15378"/>
        <dbReference type="ChEBI" id="CHEBI:58405"/>
        <dbReference type="ChEBI" id="CHEBI:60033"/>
        <dbReference type="ChEBI" id="CHEBI:78435"/>
        <dbReference type="EC" id="2.4.99.28"/>
    </reaction>
</comment>
<evidence type="ECO:0000256" key="8">
    <source>
        <dbReference type="ARBA" id="ARBA00022692"/>
    </source>
</evidence>
<dbReference type="InterPro" id="IPR050396">
    <property type="entry name" value="Glycosyltr_51/Transpeptidase"/>
</dbReference>
<keyword evidence="3" id="KW-1003">Cell membrane</keyword>
<keyword evidence="10" id="KW-0133">Cell shape</keyword>
<evidence type="ECO:0000256" key="17">
    <source>
        <dbReference type="ARBA" id="ARBA00049902"/>
    </source>
</evidence>
<feature type="domain" description="Penicillin-binding protein transpeptidase" evidence="19">
    <location>
        <begin position="350"/>
        <end position="597"/>
    </location>
</feature>
<feature type="transmembrane region" description="Helical" evidence="18">
    <location>
        <begin position="34"/>
        <end position="54"/>
    </location>
</feature>
<keyword evidence="7" id="KW-0808">Transferase</keyword>
<evidence type="ECO:0000256" key="18">
    <source>
        <dbReference type="SAM" id="Phobius"/>
    </source>
</evidence>
<dbReference type="Gene3D" id="3.40.710.10">
    <property type="entry name" value="DD-peptidase/beta-lactamase superfamily"/>
    <property type="match status" value="1"/>
</dbReference>
<evidence type="ECO:0000256" key="13">
    <source>
        <dbReference type="ARBA" id="ARBA00023136"/>
    </source>
</evidence>
<evidence type="ECO:0000256" key="12">
    <source>
        <dbReference type="ARBA" id="ARBA00022989"/>
    </source>
</evidence>
<keyword evidence="11" id="KW-0573">Peptidoglycan synthesis</keyword>
<keyword evidence="5" id="KW-0645">Protease</keyword>
<dbReference type="OrthoDB" id="9766909at2"/>
<keyword evidence="6" id="KW-0328">Glycosyltransferase</keyword>
<dbReference type="Gene3D" id="1.10.3810.10">
    <property type="entry name" value="Biosynthetic peptidoglycan transglycosylase-like"/>
    <property type="match status" value="1"/>
</dbReference>
<evidence type="ECO:0000313" key="21">
    <source>
        <dbReference type="EMBL" id="TLQ48813.1"/>
    </source>
</evidence>
<evidence type="ECO:0000313" key="22">
    <source>
        <dbReference type="Proteomes" id="UP000306420"/>
    </source>
</evidence>
<reference evidence="21 22" key="1">
    <citation type="submission" date="2019-05" db="EMBL/GenBank/DDBJ databases">
        <title>The metagenome of a microbial culture collection derived from dairy environment covers the genomic content of the human microbiome.</title>
        <authorList>
            <person name="Roder T."/>
            <person name="Wuthrich D."/>
            <person name="Sattari Z."/>
            <person name="Von Ah U."/>
            <person name="Bar C."/>
            <person name="Ronchi F."/>
            <person name="Macpherson A.J."/>
            <person name="Ganal-Vonarburg S.C."/>
            <person name="Bruggmann R."/>
            <person name="Vergeres G."/>
        </authorList>
    </citation>
    <scope>NUCLEOTIDE SEQUENCE [LARGE SCALE GENOMIC DNA]</scope>
    <source>
        <strain evidence="21 22">FAM 24227</strain>
    </source>
</reference>
<dbReference type="GO" id="GO:0008955">
    <property type="term" value="F:peptidoglycan glycosyltransferase activity"/>
    <property type="evidence" value="ECO:0007669"/>
    <property type="project" value="UniProtKB-EC"/>
</dbReference>
<keyword evidence="15" id="KW-0961">Cell wall biogenesis/degradation</keyword>